<feature type="transmembrane region" description="Helical" evidence="1">
    <location>
        <begin position="72"/>
        <end position="93"/>
    </location>
</feature>
<gene>
    <name evidence="2" type="ORF">SAMN04488123_105124</name>
</gene>
<dbReference type="OrthoDB" id="5451070at2"/>
<evidence type="ECO:0000256" key="1">
    <source>
        <dbReference type="SAM" id="Phobius"/>
    </source>
</evidence>
<evidence type="ECO:0008006" key="4">
    <source>
        <dbReference type="Google" id="ProtNLM"/>
    </source>
</evidence>
<feature type="transmembrane region" description="Helical" evidence="1">
    <location>
        <begin position="105"/>
        <end position="129"/>
    </location>
</feature>
<sequence length="281" mass="29969">MEYKSIFHRVKKEYKIYISAFLIVILSELIGEFEIDVGPGMLILFPLFYGIIIGVLLGPDLIGFFKSEEVKAASPLVLVAIAPFIVNIGIIAAQDLPLIVSLGPALLFGELGNLFTVIIALPIALFLGLKREAVGATHSINRETNLALITSVYGPDSAELRGTLALYIIGGLFGTIFFGFLASLVASTGLFHPHALAIASGVGAGIMMAAATTSLSHIYPTYADDIFALGGAGDMLTGMTGLYAALFIALPLANKIYQLLEPKIGRKKKSTVKKEETDYEA</sequence>
<keyword evidence="1" id="KW-0472">Membrane</keyword>
<feature type="transmembrane region" description="Helical" evidence="1">
    <location>
        <begin position="43"/>
        <end position="65"/>
    </location>
</feature>
<feature type="transmembrane region" description="Helical" evidence="1">
    <location>
        <begin position="14"/>
        <end position="31"/>
    </location>
</feature>
<accession>A0A1G8MZJ0</accession>
<dbReference type="Pfam" id="PF11299">
    <property type="entry name" value="DUF3100"/>
    <property type="match status" value="1"/>
</dbReference>
<feature type="transmembrane region" description="Helical" evidence="1">
    <location>
        <begin position="164"/>
        <end position="186"/>
    </location>
</feature>
<organism evidence="2 3">
    <name type="scientific">Natribacillus halophilus</name>
    <dbReference type="NCBI Taxonomy" id="549003"/>
    <lineage>
        <taxon>Bacteria</taxon>
        <taxon>Bacillati</taxon>
        <taxon>Bacillota</taxon>
        <taxon>Bacilli</taxon>
        <taxon>Bacillales</taxon>
        <taxon>Bacillaceae</taxon>
        <taxon>Natribacillus</taxon>
    </lineage>
</organism>
<feature type="transmembrane region" description="Helical" evidence="1">
    <location>
        <begin position="226"/>
        <end position="250"/>
    </location>
</feature>
<dbReference type="InterPro" id="IPR021450">
    <property type="entry name" value="DUF3100"/>
</dbReference>
<keyword evidence="1" id="KW-0812">Transmembrane</keyword>
<dbReference type="RefSeq" id="WP_090397698.1">
    <property type="nucleotide sequence ID" value="NZ_FNEN01000005.1"/>
</dbReference>
<evidence type="ECO:0000313" key="3">
    <source>
        <dbReference type="Proteomes" id="UP000198853"/>
    </source>
</evidence>
<keyword evidence="1" id="KW-1133">Transmembrane helix</keyword>
<keyword evidence="3" id="KW-1185">Reference proteome</keyword>
<dbReference type="Proteomes" id="UP000198853">
    <property type="component" value="Unassembled WGS sequence"/>
</dbReference>
<evidence type="ECO:0000313" key="2">
    <source>
        <dbReference type="EMBL" id="SDI73411.1"/>
    </source>
</evidence>
<protein>
    <recommendedName>
        <fullName evidence="4">DUF3100 domain-containing protein</fullName>
    </recommendedName>
</protein>
<reference evidence="2 3" key="1">
    <citation type="submission" date="2016-10" db="EMBL/GenBank/DDBJ databases">
        <authorList>
            <person name="de Groot N.N."/>
        </authorList>
    </citation>
    <scope>NUCLEOTIDE SEQUENCE [LARGE SCALE GENOMIC DNA]</scope>
    <source>
        <strain evidence="2 3">DSM 21771</strain>
    </source>
</reference>
<proteinExistence type="predicted"/>
<dbReference type="AlphaFoldDB" id="A0A1G8MZJ0"/>
<dbReference type="EMBL" id="FNEN01000005">
    <property type="protein sequence ID" value="SDI73411.1"/>
    <property type="molecule type" value="Genomic_DNA"/>
</dbReference>
<name>A0A1G8MZJ0_9BACI</name>
<feature type="transmembrane region" description="Helical" evidence="1">
    <location>
        <begin position="198"/>
        <end position="219"/>
    </location>
</feature>